<dbReference type="GO" id="GO:0010181">
    <property type="term" value="F:FMN binding"/>
    <property type="evidence" value="ECO:0007669"/>
    <property type="project" value="InterPro"/>
</dbReference>
<evidence type="ECO:0000259" key="5">
    <source>
        <dbReference type="SMART" id="SM00903"/>
    </source>
</evidence>
<dbReference type="InterPro" id="IPR012349">
    <property type="entry name" value="Split_barrel_FMN-bd"/>
</dbReference>
<comment type="cofactor">
    <cofactor evidence="1">
        <name>FMN</name>
        <dbReference type="ChEBI" id="CHEBI:58210"/>
    </cofactor>
</comment>
<evidence type="ECO:0000256" key="3">
    <source>
        <dbReference type="ARBA" id="ARBA00022643"/>
    </source>
</evidence>
<evidence type="ECO:0000256" key="2">
    <source>
        <dbReference type="ARBA" id="ARBA00022630"/>
    </source>
</evidence>
<name>A0A164MPL7_9AGAM</name>
<evidence type="ECO:0000256" key="4">
    <source>
        <dbReference type="ARBA" id="ARBA00038054"/>
    </source>
</evidence>
<dbReference type="AlphaFoldDB" id="A0A164MPL7"/>
<feature type="domain" description="Flavin reductase like" evidence="5">
    <location>
        <begin position="134"/>
        <end position="294"/>
    </location>
</feature>
<reference evidence="6 7" key="1">
    <citation type="journal article" date="2016" name="Mol. Biol. Evol.">
        <title>Comparative Genomics of Early-Diverging Mushroom-Forming Fungi Provides Insights into the Origins of Lignocellulose Decay Capabilities.</title>
        <authorList>
            <person name="Nagy L.G."/>
            <person name="Riley R."/>
            <person name="Tritt A."/>
            <person name="Adam C."/>
            <person name="Daum C."/>
            <person name="Floudas D."/>
            <person name="Sun H."/>
            <person name="Yadav J.S."/>
            <person name="Pangilinan J."/>
            <person name="Larsson K.H."/>
            <person name="Matsuura K."/>
            <person name="Barry K."/>
            <person name="Labutti K."/>
            <person name="Kuo R."/>
            <person name="Ohm R.A."/>
            <person name="Bhattacharya S.S."/>
            <person name="Shirouzu T."/>
            <person name="Yoshinaga Y."/>
            <person name="Martin F.M."/>
            <person name="Grigoriev I.V."/>
            <person name="Hibbett D.S."/>
        </authorList>
    </citation>
    <scope>NUCLEOTIDE SEQUENCE [LARGE SCALE GENOMIC DNA]</scope>
    <source>
        <strain evidence="6 7">HHB9708</strain>
    </source>
</reference>
<dbReference type="EMBL" id="KV419463">
    <property type="protein sequence ID" value="KZS86908.1"/>
    <property type="molecule type" value="Genomic_DNA"/>
</dbReference>
<evidence type="ECO:0000256" key="1">
    <source>
        <dbReference type="ARBA" id="ARBA00001917"/>
    </source>
</evidence>
<keyword evidence="2" id="KW-0285">Flavoprotein</keyword>
<dbReference type="OrthoDB" id="10250990at2759"/>
<proteinExistence type="inferred from homology"/>
<dbReference type="InterPro" id="IPR002563">
    <property type="entry name" value="Flavin_Rdtase-like_dom"/>
</dbReference>
<gene>
    <name evidence="6" type="ORF">SISNIDRAFT_461368</name>
</gene>
<keyword evidence="7" id="KW-1185">Reference proteome</keyword>
<comment type="similarity">
    <text evidence="4">Belongs to the flavoredoxin family.</text>
</comment>
<dbReference type="PANTHER" id="PTHR33798">
    <property type="entry name" value="FLAVOPROTEIN OXYGENASE"/>
    <property type="match status" value="1"/>
</dbReference>
<dbReference type="SMART" id="SM00903">
    <property type="entry name" value="Flavin_Reduct"/>
    <property type="match status" value="1"/>
</dbReference>
<dbReference type="Pfam" id="PF01613">
    <property type="entry name" value="Flavin_Reduct"/>
    <property type="match status" value="1"/>
</dbReference>
<evidence type="ECO:0000313" key="6">
    <source>
        <dbReference type="EMBL" id="KZS86908.1"/>
    </source>
</evidence>
<organism evidence="6 7">
    <name type="scientific">Sistotremastrum niveocremeum HHB9708</name>
    <dbReference type="NCBI Taxonomy" id="1314777"/>
    <lineage>
        <taxon>Eukaryota</taxon>
        <taxon>Fungi</taxon>
        <taxon>Dikarya</taxon>
        <taxon>Basidiomycota</taxon>
        <taxon>Agaricomycotina</taxon>
        <taxon>Agaricomycetes</taxon>
        <taxon>Sistotremastrales</taxon>
        <taxon>Sistotremastraceae</taxon>
        <taxon>Sertulicium</taxon>
        <taxon>Sertulicium niveocremeum</taxon>
    </lineage>
</organism>
<keyword evidence="3" id="KW-0288">FMN</keyword>
<protein>
    <recommendedName>
        <fullName evidence="5">Flavin reductase like domain-containing protein</fullName>
    </recommendedName>
</protein>
<evidence type="ECO:0000313" key="7">
    <source>
        <dbReference type="Proteomes" id="UP000076722"/>
    </source>
</evidence>
<dbReference type="Gene3D" id="2.30.110.10">
    <property type="entry name" value="Electron Transport, Fmn-binding Protein, Chain A"/>
    <property type="match status" value="1"/>
</dbReference>
<accession>A0A164MPL7</accession>
<sequence>MRADSESVVGGKCNLPIFRHIYPGVSDVTPARISMRSLSTRARLISFLRTPIIESLSTTRYMASNHGPPPPRPAFDPKPSFKFTQPPNPNWKFGQGLTDEAVGGKEWKEAYQAGYKTFDTTKEEPGAIYKLLISGVTPRPIAFVSSVSPDGVPNLAPFSYFQVVSHDPPLLMVAFSHPPGREKDSCANIRQTKEFTVNIISEPFVEAANFTAVDAPAGENEWTGSGLTPEPSTAVGPPRVQESAFSMECELHKIDDFHSDRNPDHLSTSLVVGRIKLIHLRKDVLTEKNTADAEKLKAISRLGDITYARIGDGFQIPRPSWKDVEGEYKKSA</sequence>
<dbReference type="Proteomes" id="UP000076722">
    <property type="component" value="Unassembled WGS sequence"/>
</dbReference>
<dbReference type="PANTHER" id="PTHR33798:SF5">
    <property type="entry name" value="FLAVIN REDUCTASE LIKE DOMAIN-CONTAINING PROTEIN"/>
    <property type="match status" value="1"/>
</dbReference>
<dbReference type="SUPFAM" id="SSF50475">
    <property type="entry name" value="FMN-binding split barrel"/>
    <property type="match status" value="1"/>
</dbReference>